<feature type="compositionally biased region" description="Basic and acidic residues" evidence="1">
    <location>
        <begin position="175"/>
        <end position="194"/>
    </location>
</feature>
<evidence type="ECO:0000313" key="3">
    <source>
        <dbReference type="Proteomes" id="UP000594262"/>
    </source>
</evidence>
<protein>
    <submittedName>
        <fullName evidence="2">Uncharacterized protein</fullName>
    </submittedName>
</protein>
<accession>A0A7M5XN29</accession>
<keyword evidence="3" id="KW-1185">Reference proteome</keyword>
<dbReference type="EnsemblMetazoa" id="CLYHEMT025985.1">
    <property type="protein sequence ID" value="CLYHEMP025985.1"/>
    <property type="gene ID" value="CLYHEMG025985"/>
</dbReference>
<organism evidence="2 3">
    <name type="scientific">Clytia hemisphaerica</name>
    <dbReference type="NCBI Taxonomy" id="252671"/>
    <lineage>
        <taxon>Eukaryota</taxon>
        <taxon>Metazoa</taxon>
        <taxon>Cnidaria</taxon>
        <taxon>Hydrozoa</taxon>
        <taxon>Hydroidolina</taxon>
        <taxon>Leptothecata</taxon>
        <taxon>Obeliida</taxon>
        <taxon>Clytiidae</taxon>
        <taxon>Clytia</taxon>
    </lineage>
</organism>
<dbReference type="Proteomes" id="UP000594262">
    <property type="component" value="Unplaced"/>
</dbReference>
<evidence type="ECO:0000313" key="2">
    <source>
        <dbReference type="EnsemblMetazoa" id="CLYHEMP025985.1"/>
    </source>
</evidence>
<sequence length="298" mass="33787">IAKAASRIRKTINNENTPIPRYTKGGSSKSKATQSKSYSFQLTIFYYPGKEIMDKLDVEEVPEQSFTSLGSGACMLEETLNEREVKNEMVTLMASLSKKKEDFFQDLEITYLQKQGNRKFYKTRFFNKKFQFNTNGLKTIGGKDTKKVFIVINKNKPSSVASNFKELLKSHRDSNAPEISDYSHSDSSDDDFQKSSRIFPSSPMSPIQPSKKRKKSNLFPDDIPLATPVMKSSPLEIILTLPSLTGYQTSNEHEKLISVLMMLRHFNGFFNAVCEAIKVKGEDAADIEHLFAQVKVFQ</sequence>
<reference evidence="2" key="1">
    <citation type="submission" date="2021-01" db="UniProtKB">
        <authorList>
            <consortium name="EnsemblMetazoa"/>
        </authorList>
    </citation>
    <scope>IDENTIFICATION</scope>
</reference>
<proteinExistence type="predicted"/>
<name>A0A7M5XN29_9CNID</name>
<evidence type="ECO:0000256" key="1">
    <source>
        <dbReference type="SAM" id="MobiDB-lite"/>
    </source>
</evidence>
<dbReference type="AlphaFoldDB" id="A0A7M5XN29"/>
<feature type="region of interest" description="Disordered" evidence="1">
    <location>
        <begin position="175"/>
        <end position="219"/>
    </location>
</feature>
<feature type="compositionally biased region" description="Polar residues" evidence="1">
    <location>
        <begin position="198"/>
        <end position="208"/>
    </location>
</feature>